<dbReference type="Proteomes" id="UP001211907">
    <property type="component" value="Unassembled WGS sequence"/>
</dbReference>
<keyword evidence="9" id="KW-1185">Reference proteome</keyword>
<feature type="domain" description="Histone acetyl transferase HAT1 N-terminal" evidence="7">
    <location>
        <begin position="41"/>
        <end position="171"/>
    </location>
</feature>
<dbReference type="InterPro" id="IPR017380">
    <property type="entry name" value="Hist_AcTrfase_B-typ_cat-su"/>
</dbReference>
<dbReference type="GO" id="GO:0000781">
    <property type="term" value="C:chromosome, telomeric region"/>
    <property type="evidence" value="ECO:0007669"/>
    <property type="project" value="GOC"/>
</dbReference>
<keyword evidence="4" id="KW-0808">Transferase</keyword>
<evidence type="ECO:0000256" key="6">
    <source>
        <dbReference type="ARBA" id="ARBA00048017"/>
    </source>
</evidence>
<dbReference type="SUPFAM" id="SSF55729">
    <property type="entry name" value="Acyl-CoA N-acyltransferases (Nat)"/>
    <property type="match status" value="1"/>
</dbReference>
<reference evidence="8" key="1">
    <citation type="submission" date="2020-05" db="EMBL/GenBank/DDBJ databases">
        <title>Phylogenomic resolution of chytrid fungi.</title>
        <authorList>
            <person name="Stajich J.E."/>
            <person name="Amses K."/>
            <person name="Simmons R."/>
            <person name="Seto K."/>
            <person name="Myers J."/>
            <person name="Bonds A."/>
            <person name="Quandt C.A."/>
            <person name="Barry K."/>
            <person name="Liu P."/>
            <person name="Grigoriev I."/>
            <person name="Longcore J.E."/>
            <person name="James T.Y."/>
        </authorList>
    </citation>
    <scope>NUCLEOTIDE SEQUENCE</scope>
    <source>
        <strain evidence="8">JEL0513</strain>
    </source>
</reference>
<evidence type="ECO:0000256" key="3">
    <source>
        <dbReference type="ARBA" id="ARBA00021268"/>
    </source>
</evidence>
<comment type="similarity">
    <text evidence="1">Belongs to the HAT1 family.</text>
</comment>
<evidence type="ECO:0000256" key="2">
    <source>
        <dbReference type="ARBA" id="ARBA00013184"/>
    </source>
</evidence>
<dbReference type="AlphaFoldDB" id="A0AAD5SYA9"/>
<dbReference type="EC" id="2.3.1.48" evidence="2"/>
<dbReference type="GO" id="GO:0005634">
    <property type="term" value="C:nucleus"/>
    <property type="evidence" value="ECO:0007669"/>
    <property type="project" value="InterPro"/>
</dbReference>
<name>A0AAD5SYA9_9FUNG</name>
<evidence type="ECO:0000313" key="8">
    <source>
        <dbReference type="EMBL" id="KAJ3118125.1"/>
    </source>
</evidence>
<dbReference type="Pfam" id="PF10394">
    <property type="entry name" value="Hat1_N"/>
    <property type="match status" value="1"/>
</dbReference>
<protein>
    <recommendedName>
        <fullName evidence="3">Histone acetyltransferase type B catalytic subunit</fullName>
        <ecNumber evidence="2">2.3.1.48</ecNumber>
    </recommendedName>
</protein>
<dbReference type="GO" id="GO:0004402">
    <property type="term" value="F:histone acetyltransferase activity"/>
    <property type="evidence" value="ECO:0007669"/>
    <property type="project" value="InterPro"/>
</dbReference>
<evidence type="ECO:0000256" key="4">
    <source>
        <dbReference type="ARBA" id="ARBA00022679"/>
    </source>
</evidence>
<dbReference type="InterPro" id="IPR037113">
    <property type="entry name" value="Hat1_N_sf"/>
</dbReference>
<dbReference type="InterPro" id="IPR019467">
    <property type="entry name" value="Hat1_N"/>
</dbReference>
<dbReference type="GO" id="GO:0031509">
    <property type="term" value="P:subtelomeric heterochromatin formation"/>
    <property type="evidence" value="ECO:0007669"/>
    <property type="project" value="InterPro"/>
</dbReference>
<proteinExistence type="inferred from homology"/>
<evidence type="ECO:0000313" key="9">
    <source>
        <dbReference type="Proteomes" id="UP001211907"/>
    </source>
</evidence>
<comment type="caution">
    <text evidence="8">The sequence shown here is derived from an EMBL/GenBank/DDBJ whole genome shotgun (WGS) entry which is preliminary data.</text>
</comment>
<evidence type="ECO:0000259" key="7">
    <source>
        <dbReference type="Pfam" id="PF10394"/>
    </source>
</evidence>
<evidence type="ECO:0000256" key="1">
    <source>
        <dbReference type="ARBA" id="ARBA00010543"/>
    </source>
</evidence>
<accession>A0AAD5SYA9</accession>
<organism evidence="8 9">
    <name type="scientific">Physocladia obscura</name>
    <dbReference type="NCBI Taxonomy" id="109957"/>
    <lineage>
        <taxon>Eukaryota</taxon>
        <taxon>Fungi</taxon>
        <taxon>Fungi incertae sedis</taxon>
        <taxon>Chytridiomycota</taxon>
        <taxon>Chytridiomycota incertae sedis</taxon>
        <taxon>Chytridiomycetes</taxon>
        <taxon>Chytridiales</taxon>
        <taxon>Chytriomycetaceae</taxon>
        <taxon>Physocladia</taxon>
    </lineage>
</organism>
<sequence>MAETKNKPKKTVHLGDSQLNNLVSEDACFSSAQSKPGKNATDEKRRTFHPQFTYPLFGDEEVLFGYKEPLIRLHFSAGSLFPFLGMKYTYKIDNDPEAIADAKKIGGAVPKADDVVSIVSAKLPKGFSDNYLVFMDQVKRDDQGAFKPMGDKVFEYSVKGRDDAAYEVYKVLQRSMMKMKLGSVI</sequence>
<dbReference type="EMBL" id="JADGJH010001135">
    <property type="protein sequence ID" value="KAJ3118125.1"/>
    <property type="molecule type" value="Genomic_DNA"/>
</dbReference>
<evidence type="ECO:0000256" key="5">
    <source>
        <dbReference type="ARBA" id="ARBA00023315"/>
    </source>
</evidence>
<comment type="catalytic activity">
    <reaction evidence="6">
        <text>L-lysyl-[protein] + acetyl-CoA = N(6)-acetyl-L-lysyl-[protein] + CoA + H(+)</text>
        <dbReference type="Rhea" id="RHEA:45948"/>
        <dbReference type="Rhea" id="RHEA-COMP:9752"/>
        <dbReference type="Rhea" id="RHEA-COMP:10731"/>
        <dbReference type="ChEBI" id="CHEBI:15378"/>
        <dbReference type="ChEBI" id="CHEBI:29969"/>
        <dbReference type="ChEBI" id="CHEBI:57287"/>
        <dbReference type="ChEBI" id="CHEBI:57288"/>
        <dbReference type="ChEBI" id="CHEBI:61930"/>
        <dbReference type="EC" id="2.3.1.48"/>
    </reaction>
</comment>
<dbReference type="PANTHER" id="PTHR12046">
    <property type="entry name" value="HISTONE ACETYLTRANSFERASE TYPE B CATALYTIC SUBUNIT"/>
    <property type="match status" value="1"/>
</dbReference>
<dbReference type="Gene3D" id="3.90.360.10">
    <property type="entry name" value="Histone acetyl transferase 1 (HAT1), N-terminal domain"/>
    <property type="match status" value="1"/>
</dbReference>
<keyword evidence="5" id="KW-0012">Acyltransferase</keyword>
<gene>
    <name evidence="8" type="primary">HAT1</name>
    <name evidence="8" type="ORF">HK100_000671</name>
</gene>
<dbReference type="InterPro" id="IPR016181">
    <property type="entry name" value="Acyl_CoA_acyltransferase"/>
</dbReference>